<feature type="region of interest" description="Disordered" evidence="1">
    <location>
        <begin position="17"/>
        <end position="87"/>
    </location>
</feature>
<feature type="compositionally biased region" description="Polar residues" evidence="1">
    <location>
        <begin position="49"/>
        <end position="69"/>
    </location>
</feature>
<evidence type="ECO:0000256" key="1">
    <source>
        <dbReference type="SAM" id="MobiDB-lite"/>
    </source>
</evidence>
<protein>
    <submittedName>
        <fullName evidence="2">Uncharacterized protein</fullName>
    </submittedName>
</protein>
<keyword evidence="3" id="KW-1185">Reference proteome</keyword>
<accession>A0AAV1KV96</accession>
<organism evidence="2 3">
    <name type="scientific">Parnassius mnemosyne</name>
    <name type="common">clouded apollo</name>
    <dbReference type="NCBI Taxonomy" id="213953"/>
    <lineage>
        <taxon>Eukaryota</taxon>
        <taxon>Metazoa</taxon>
        <taxon>Ecdysozoa</taxon>
        <taxon>Arthropoda</taxon>
        <taxon>Hexapoda</taxon>
        <taxon>Insecta</taxon>
        <taxon>Pterygota</taxon>
        <taxon>Neoptera</taxon>
        <taxon>Endopterygota</taxon>
        <taxon>Lepidoptera</taxon>
        <taxon>Glossata</taxon>
        <taxon>Ditrysia</taxon>
        <taxon>Papilionoidea</taxon>
        <taxon>Papilionidae</taxon>
        <taxon>Parnassiinae</taxon>
        <taxon>Parnassini</taxon>
        <taxon>Parnassius</taxon>
        <taxon>Driopa</taxon>
    </lineage>
</organism>
<dbReference type="Proteomes" id="UP001314205">
    <property type="component" value="Unassembled WGS sequence"/>
</dbReference>
<sequence length="87" mass="9924">MDSFLRGVYESNHTLNTVINEDSEFQERNEGKNDENENSPHLSLEIEENSQNIQGGNRSRPSENKSSQDCGKKRQLSDYLPPEIRAA</sequence>
<name>A0AAV1KV96_9NEOP</name>
<gene>
    <name evidence="2" type="ORF">PARMNEM_LOCUS7842</name>
</gene>
<evidence type="ECO:0000313" key="3">
    <source>
        <dbReference type="Proteomes" id="UP001314205"/>
    </source>
</evidence>
<proteinExistence type="predicted"/>
<comment type="caution">
    <text evidence="2">The sequence shown here is derived from an EMBL/GenBank/DDBJ whole genome shotgun (WGS) entry which is preliminary data.</text>
</comment>
<dbReference type="AlphaFoldDB" id="A0AAV1KV96"/>
<reference evidence="2 3" key="1">
    <citation type="submission" date="2023-11" db="EMBL/GenBank/DDBJ databases">
        <authorList>
            <person name="Hedman E."/>
            <person name="Englund M."/>
            <person name="Stromberg M."/>
            <person name="Nyberg Akerstrom W."/>
            <person name="Nylinder S."/>
            <person name="Jareborg N."/>
            <person name="Kallberg Y."/>
            <person name="Kronander E."/>
        </authorList>
    </citation>
    <scope>NUCLEOTIDE SEQUENCE [LARGE SCALE GENOMIC DNA]</scope>
</reference>
<evidence type="ECO:0000313" key="2">
    <source>
        <dbReference type="EMBL" id="CAK1586958.1"/>
    </source>
</evidence>
<feature type="compositionally biased region" description="Basic and acidic residues" evidence="1">
    <location>
        <begin position="25"/>
        <end position="35"/>
    </location>
</feature>
<dbReference type="EMBL" id="CAVLGL010000081">
    <property type="protein sequence ID" value="CAK1586958.1"/>
    <property type="molecule type" value="Genomic_DNA"/>
</dbReference>